<organism evidence="6 7">
    <name type="scientific">Pseudooceanicola nanhaiensis</name>
    <dbReference type="NCBI Taxonomy" id="375761"/>
    <lineage>
        <taxon>Bacteria</taxon>
        <taxon>Pseudomonadati</taxon>
        <taxon>Pseudomonadota</taxon>
        <taxon>Alphaproteobacteria</taxon>
        <taxon>Rhodobacterales</taxon>
        <taxon>Paracoccaceae</taxon>
        <taxon>Pseudooceanicola</taxon>
    </lineage>
</organism>
<protein>
    <submittedName>
        <fullName evidence="6">ATP-binding protein</fullName>
    </submittedName>
</protein>
<dbReference type="PROSITE" id="PS50893">
    <property type="entry name" value="ABC_TRANSPORTER_2"/>
    <property type="match status" value="1"/>
</dbReference>
<dbReference type="GO" id="GO:0005524">
    <property type="term" value="F:ATP binding"/>
    <property type="evidence" value="ECO:0007669"/>
    <property type="project" value="UniProtKB-KW"/>
</dbReference>
<dbReference type="GO" id="GO:0016887">
    <property type="term" value="F:ATP hydrolysis activity"/>
    <property type="evidence" value="ECO:0007669"/>
    <property type="project" value="InterPro"/>
</dbReference>
<evidence type="ECO:0000313" key="6">
    <source>
        <dbReference type="EMBL" id="GGM17432.1"/>
    </source>
</evidence>
<dbReference type="InterPro" id="IPR017871">
    <property type="entry name" value="ABC_transporter-like_CS"/>
</dbReference>
<dbReference type="GO" id="GO:0140359">
    <property type="term" value="F:ABC-type transporter activity"/>
    <property type="evidence" value="ECO:0007669"/>
    <property type="project" value="InterPro"/>
</dbReference>
<reference evidence="6" key="2">
    <citation type="submission" date="2020-09" db="EMBL/GenBank/DDBJ databases">
        <authorList>
            <person name="Sun Q."/>
            <person name="Zhou Y."/>
        </authorList>
    </citation>
    <scope>NUCLEOTIDE SEQUENCE</scope>
    <source>
        <strain evidence="6">CGMCC 1.6293</strain>
    </source>
</reference>
<evidence type="ECO:0000256" key="4">
    <source>
        <dbReference type="ARBA" id="ARBA00022840"/>
    </source>
</evidence>
<keyword evidence="7" id="KW-1185">Reference proteome</keyword>
<dbReference type="SUPFAM" id="SSF52540">
    <property type="entry name" value="P-loop containing nucleoside triphosphate hydrolases"/>
    <property type="match status" value="1"/>
</dbReference>
<dbReference type="InterPro" id="IPR027417">
    <property type="entry name" value="P-loop_NTPase"/>
</dbReference>
<dbReference type="PANTHER" id="PTHR46743">
    <property type="entry name" value="TEICHOIC ACIDS EXPORT ATP-BINDING PROTEIN TAGH"/>
    <property type="match status" value="1"/>
</dbReference>
<evidence type="ECO:0000313" key="7">
    <source>
        <dbReference type="Proteomes" id="UP000649829"/>
    </source>
</evidence>
<name>A0A917TBR8_9RHOB</name>
<evidence type="ECO:0000256" key="1">
    <source>
        <dbReference type="ARBA" id="ARBA00005417"/>
    </source>
</evidence>
<evidence type="ECO:0000259" key="5">
    <source>
        <dbReference type="PROSITE" id="PS50893"/>
    </source>
</evidence>
<feature type="domain" description="ABC transporter" evidence="5">
    <location>
        <begin position="2"/>
        <end position="221"/>
    </location>
</feature>
<keyword evidence="2" id="KW-0813">Transport</keyword>
<dbReference type="InterPro" id="IPR015860">
    <property type="entry name" value="ABC_transpr_TagH-like"/>
</dbReference>
<gene>
    <name evidence="6" type="primary">rkpS</name>
    <name evidence="6" type="ORF">GCM10011534_44290</name>
</gene>
<proteinExistence type="inferred from homology"/>
<dbReference type="PROSITE" id="PS00211">
    <property type="entry name" value="ABC_TRANSPORTER_1"/>
    <property type="match status" value="1"/>
</dbReference>
<dbReference type="EMBL" id="BMLF01000010">
    <property type="protein sequence ID" value="GGM17432.1"/>
    <property type="molecule type" value="Genomic_DNA"/>
</dbReference>
<reference evidence="6" key="1">
    <citation type="journal article" date="2014" name="Int. J. Syst. Evol. Microbiol.">
        <title>Complete genome sequence of Corynebacterium casei LMG S-19264T (=DSM 44701T), isolated from a smear-ripened cheese.</title>
        <authorList>
            <consortium name="US DOE Joint Genome Institute (JGI-PGF)"/>
            <person name="Walter F."/>
            <person name="Albersmeier A."/>
            <person name="Kalinowski J."/>
            <person name="Ruckert C."/>
        </authorList>
    </citation>
    <scope>NUCLEOTIDE SEQUENCE</scope>
    <source>
        <strain evidence="6">CGMCC 1.6293</strain>
    </source>
</reference>
<dbReference type="PANTHER" id="PTHR46743:SF2">
    <property type="entry name" value="TEICHOIC ACIDS EXPORT ATP-BINDING PROTEIN TAGH"/>
    <property type="match status" value="1"/>
</dbReference>
<keyword evidence="3" id="KW-0547">Nucleotide-binding</keyword>
<dbReference type="InterPro" id="IPR050683">
    <property type="entry name" value="Bact_Polysacc_Export_ATP-bd"/>
</dbReference>
<dbReference type="Proteomes" id="UP000649829">
    <property type="component" value="Unassembled WGS sequence"/>
</dbReference>
<comment type="similarity">
    <text evidence="1">Belongs to the ABC transporter superfamily.</text>
</comment>
<evidence type="ECO:0000256" key="2">
    <source>
        <dbReference type="ARBA" id="ARBA00022448"/>
    </source>
</evidence>
<keyword evidence="4 6" id="KW-0067">ATP-binding</keyword>
<evidence type="ECO:0000256" key="3">
    <source>
        <dbReference type="ARBA" id="ARBA00022741"/>
    </source>
</evidence>
<dbReference type="Gene3D" id="3.40.50.300">
    <property type="entry name" value="P-loop containing nucleotide triphosphate hydrolases"/>
    <property type="match status" value="1"/>
</dbReference>
<dbReference type="Pfam" id="PF00005">
    <property type="entry name" value="ABC_tran"/>
    <property type="match status" value="1"/>
</dbReference>
<dbReference type="AlphaFoldDB" id="A0A917TBR8"/>
<sequence>MIHLENLTKIFHTDRGPKTAVDHVTLTIPTGGSLALLGRNGAGKSTLLQMISGAMEPTYGQILSDGTISWPVGFAGAFHPDLTGAQNARFIARVYGAETADMVDFVREFSELDDNFYLPVRNYSSGMRARLAFGVSMAVDFDTYLIDEVAAVGDASFRDKSNAVLKARLENSSAVVVSHSMGLIRQICDRGAVLENGKLTLFENIEEAIAQHEYHMGIRRYPVKRKS</sequence>
<accession>A0A917TBR8</accession>
<dbReference type="GO" id="GO:0016020">
    <property type="term" value="C:membrane"/>
    <property type="evidence" value="ECO:0007669"/>
    <property type="project" value="InterPro"/>
</dbReference>
<dbReference type="CDD" id="cd03220">
    <property type="entry name" value="ABC_KpsT_Wzt"/>
    <property type="match status" value="1"/>
</dbReference>
<comment type="caution">
    <text evidence="6">The sequence shown here is derived from an EMBL/GenBank/DDBJ whole genome shotgun (WGS) entry which is preliminary data.</text>
</comment>
<dbReference type="SMART" id="SM00382">
    <property type="entry name" value="AAA"/>
    <property type="match status" value="1"/>
</dbReference>
<dbReference type="InterPro" id="IPR003439">
    <property type="entry name" value="ABC_transporter-like_ATP-bd"/>
</dbReference>
<dbReference type="InterPro" id="IPR003593">
    <property type="entry name" value="AAA+_ATPase"/>
</dbReference>
<dbReference type="RefSeq" id="WP_028285002.1">
    <property type="nucleotide sequence ID" value="NZ_BMLF01000010.1"/>
</dbReference>